<gene>
    <name evidence="4" type="ORF">G5C51_27280</name>
</gene>
<evidence type="ECO:0000313" key="5">
    <source>
        <dbReference type="Proteomes" id="UP000481583"/>
    </source>
</evidence>
<proteinExistence type="predicted"/>
<keyword evidence="5" id="KW-1185">Reference proteome</keyword>
<accession>A0A6G4U666</accession>
<dbReference type="InterPro" id="IPR036388">
    <property type="entry name" value="WH-like_DNA-bd_sf"/>
</dbReference>
<comment type="caution">
    <text evidence="4">The sequence shown here is derived from an EMBL/GenBank/DDBJ whole genome shotgun (WGS) entry which is preliminary data.</text>
</comment>
<dbReference type="EMBL" id="JAAKZV010000151">
    <property type="protein sequence ID" value="NGN67593.1"/>
    <property type="molecule type" value="Genomic_DNA"/>
</dbReference>
<evidence type="ECO:0000256" key="1">
    <source>
        <dbReference type="ARBA" id="ARBA00023015"/>
    </source>
</evidence>
<dbReference type="AlphaFoldDB" id="A0A6G4U666"/>
<organism evidence="4 5">
    <name type="scientific">Streptomyces coryli</name>
    <dbReference type="NCBI Taxonomy" id="1128680"/>
    <lineage>
        <taxon>Bacteria</taxon>
        <taxon>Bacillati</taxon>
        <taxon>Actinomycetota</taxon>
        <taxon>Actinomycetes</taxon>
        <taxon>Kitasatosporales</taxon>
        <taxon>Streptomycetaceae</taxon>
        <taxon>Streptomyces</taxon>
    </lineage>
</organism>
<protein>
    <submittedName>
        <fullName evidence="4">GAF and ANTAR domain-containing protein</fullName>
    </submittedName>
</protein>
<keyword evidence="1" id="KW-0805">Transcription regulation</keyword>
<evidence type="ECO:0000259" key="3">
    <source>
        <dbReference type="PROSITE" id="PS50921"/>
    </source>
</evidence>
<sequence>MVSDRMAEALRKLGRGTEDLAAICAEALDADGVAVSLVLEHNHTELVWSSGAASTYFEDLQFTLGEGPGPDAVRSGSVVMVHDLLRVSAERWPALLPALDGHTVSTVCCFPLGIGAIRLGVLTVLRHPARALSPDEADDALVLASTLTGMVLDGGMSGSRRDAPEPPRVLHRAVVHQATGMVSAQLEVPLAEALLRLRAHAYSHNRTVSEIAEDVVARRLRFHDDDTGLLPPAGKRG</sequence>
<keyword evidence="2" id="KW-0804">Transcription</keyword>
<dbReference type="SMART" id="SM01012">
    <property type="entry name" value="ANTAR"/>
    <property type="match status" value="1"/>
</dbReference>
<dbReference type="Proteomes" id="UP000481583">
    <property type="component" value="Unassembled WGS sequence"/>
</dbReference>
<dbReference type="InterPro" id="IPR005561">
    <property type="entry name" value="ANTAR"/>
</dbReference>
<dbReference type="Gene3D" id="3.30.450.40">
    <property type="match status" value="1"/>
</dbReference>
<reference evidence="4 5" key="1">
    <citation type="submission" date="2020-02" db="EMBL/GenBank/DDBJ databases">
        <title>Whole-genome analyses of novel actinobacteria.</title>
        <authorList>
            <person name="Sahin N."/>
        </authorList>
    </citation>
    <scope>NUCLEOTIDE SEQUENCE [LARGE SCALE GENOMIC DNA]</scope>
    <source>
        <strain evidence="4 5">A7024</strain>
    </source>
</reference>
<dbReference type="SUPFAM" id="SSF55781">
    <property type="entry name" value="GAF domain-like"/>
    <property type="match status" value="1"/>
</dbReference>
<dbReference type="InterPro" id="IPR029016">
    <property type="entry name" value="GAF-like_dom_sf"/>
</dbReference>
<dbReference type="RefSeq" id="WP_165240884.1">
    <property type="nucleotide sequence ID" value="NZ_JAAKZV010000151.1"/>
</dbReference>
<evidence type="ECO:0000256" key="2">
    <source>
        <dbReference type="ARBA" id="ARBA00023163"/>
    </source>
</evidence>
<dbReference type="GO" id="GO:0003723">
    <property type="term" value="F:RNA binding"/>
    <property type="evidence" value="ECO:0007669"/>
    <property type="project" value="InterPro"/>
</dbReference>
<dbReference type="Pfam" id="PF03861">
    <property type="entry name" value="ANTAR"/>
    <property type="match status" value="1"/>
</dbReference>
<name>A0A6G4U666_9ACTN</name>
<dbReference type="PROSITE" id="PS50921">
    <property type="entry name" value="ANTAR"/>
    <property type="match status" value="1"/>
</dbReference>
<evidence type="ECO:0000313" key="4">
    <source>
        <dbReference type="EMBL" id="NGN67593.1"/>
    </source>
</evidence>
<dbReference type="Gene3D" id="1.10.10.10">
    <property type="entry name" value="Winged helix-like DNA-binding domain superfamily/Winged helix DNA-binding domain"/>
    <property type="match status" value="1"/>
</dbReference>
<feature type="domain" description="ANTAR" evidence="3">
    <location>
        <begin position="155"/>
        <end position="216"/>
    </location>
</feature>